<feature type="domain" description="4Fe-4S ferredoxin-type" evidence="10">
    <location>
        <begin position="237"/>
        <end position="267"/>
    </location>
</feature>
<dbReference type="InterPro" id="IPR017896">
    <property type="entry name" value="4Fe4S_Fe-S-bd"/>
</dbReference>
<dbReference type="InterPro" id="IPR023753">
    <property type="entry name" value="FAD/NAD-binding_dom"/>
</dbReference>
<dbReference type="AlphaFoldDB" id="A0A7V4E371"/>
<keyword evidence="8" id="KW-0408">Iron</keyword>
<dbReference type="InterPro" id="IPR017900">
    <property type="entry name" value="4Fe4S_Fe_S_CS"/>
</dbReference>
<accession>A0A7V4E371</accession>
<keyword evidence="6" id="KW-0484">Methanogenesis</keyword>
<evidence type="ECO:0000259" key="10">
    <source>
        <dbReference type="PROSITE" id="PS51379"/>
    </source>
</evidence>
<dbReference type="SUPFAM" id="SSF54862">
    <property type="entry name" value="4Fe-4S ferredoxins"/>
    <property type="match status" value="1"/>
</dbReference>
<dbReference type="GO" id="GO:0016491">
    <property type="term" value="F:oxidoreductase activity"/>
    <property type="evidence" value="ECO:0007669"/>
    <property type="project" value="UniProtKB-KW"/>
</dbReference>
<feature type="domain" description="4Fe-4S ferredoxin-type" evidence="10">
    <location>
        <begin position="284"/>
        <end position="318"/>
    </location>
</feature>
<dbReference type="InterPro" id="IPR036188">
    <property type="entry name" value="FAD/NAD-bd_sf"/>
</dbReference>
<dbReference type="FunFam" id="3.50.50.60:FF:000644">
    <property type="entry name" value="H(2):CoB-CoM heterodisulfide,ferredoxin reductase subunit A"/>
    <property type="match status" value="1"/>
</dbReference>
<evidence type="ECO:0000256" key="5">
    <source>
        <dbReference type="ARBA" id="ARBA00022827"/>
    </source>
</evidence>
<keyword evidence="3" id="KW-0004">4Fe-4S</keyword>
<dbReference type="PANTHER" id="PTHR43498:SF1">
    <property type="entry name" value="COB--COM HETERODISULFIDE REDUCTASE IRON-SULFUR SUBUNIT A"/>
    <property type="match status" value="1"/>
</dbReference>
<comment type="cofactor">
    <cofactor evidence="1">
        <name>FAD</name>
        <dbReference type="ChEBI" id="CHEBI:57692"/>
    </cofactor>
</comment>
<evidence type="ECO:0000256" key="7">
    <source>
        <dbReference type="ARBA" id="ARBA00023002"/>
    </source>
</evidence>
<evidence type="ECO:0000256" key="1">
    <source>
        <dbReference type="ARBA" id="ARBA00001974"/>
    </source>
</evidence>
<dbReference type="Pfam" id="PF12838">
    <property type="entry name" value="Fer4_7"/>
    <property type="match status" value="1"/>
</dbReference>
<dbReference type="InterPro" id="IPR039650">
    <property type="entry name" value="HdrA-like"/>
</dbReference>
<dbReference type="Gene3D" id="3.30.70.20">
    <property type="match status" value="2"/>
</dbReference>
<keyword evidence="7" id="KW-0560">Oxidoreductase</keyword>
<dbReference type="Gene3D" id="3.40.50.720">
    <property type="entry name" value="NAD(P)-binding Rossmann-like Domain"/>
    <property type="match status" value="1"/>
</dbReference>
<protein>
    <submittedName>
        <fullName evidence="11">CoB--CoM heterodisulfide reductase iron-sulfur subunit A family protein</fullName>
    </submittedName>
</protein>
<gene>
    <name evidence="11" type="ORF">ENU74_04220</name>
</gene>
<dbReference type="GO" id="GO:0046872">
    <property type="term" value="F:metal ion binding"/>
    <property type="evidence" value="ECO:0007669"/>
    <property type="project" value="UniProtKB-KW"/>
</dbReference>
<evidence type="ECO:0000256" key="4">
    <source>
        <dbReference type="ARBA" id="ARBA00022723"/>
    </source>
</evidence>
<keyword evidence="4" id="KW-0479">Metal-binding</keyword>
<evidence type="ECO:0000313" key="11">
    <source>
        <dbReference type="EMBL" id="HGK63779.1"/>
    </source>
</evidence>
<evidence type="ECO:0000256" key="9">
    <source>
        <dbReference type="ARBA" id="ARBA00023014"/>
    </source>
</evidence>
<dbReference type="SUPFAM" id="SSF51905">
    <property type="entry name" value="FAD/NAD(P)-binding domain"/>
    <property type="match status" value="1"/>
</dbReference>
<dbReference type="PROSITE" id="PS00198">
    <property type="entry name" value="4FE4S_FER_1"/>
    <property type="match status" value="1"/>
</dbReference>
<sequence>MDKEIRIGVYICHCGTNIAGIVDVKKVAEEISKMKNVVIARDYLYMCSDPGQDLIKKDIKEYQLNRIVVASCSPRMHESTFRKALKEASLNPYLLEMANIREQVSWVTEDREEATKKAISITRIAVLRASLLEELFEKDVSVTRRALVIGGGIAGIQAALDIADAGYEVYLVEKEPSIGGHMAQLEKTFPTLDCSACILTPKMVEVAKHPYIKLYTYCEIEDVSGYVGNFKVKIRKKAKYVDWDKCIGCGICFRKCPKKIPSEFDCYLTTRKAIYTPFPQAVPNKPVIDKENCIYFQTKRCRVCERVCPTQAIKFDDKDEFEEIFFGAMVIATGYDEFDPKVKPELGYGHYPEVLTGLQFERILNASGPTMGEIKINGKVPKSIVFIHCVGSRDETVGNPYCSRVCCMYIAKQAHLVKERLPDCKITVFYIDVRAFGKGFEEFYTRIKNEGIIYRRGSPSEIYKKGDKLIIRAEDTLLGEIVEEEADLVILGTGLVPRKETLELAKKLKLSLSADNFLLEAHPKLRPVDSNIDGIYLCGCAQGPKDIPDSVASAKGAASSVIALFNRGKVTLEPIQAYVREEYCSGCHICEGLCPYSALEFDKERKVMRVNEALCRGCGVCPSACPSGAIIMKHYTDEQIEIQIEGLLWK</sequence>
<dbReference type="Gene3D" id="3.50.50.60">
    <property type="entry name" value="FAD/NAD(P)-binding domain"/>
    <property type="match status" value="1"/>
</dbReference>
<dbReference type="PROSITE" id="PS51379">
    <property type="entry name" value="4FE4S_FER_2"/>
    <property type="match status" value="4"/>
</dbReference>
<dbReference type="PANTHER" id="PTHR43498">
    <property type="entry name" value="FERREDOXIN:COB-COM HETERODISULFIDE REDUCTASE SUBUNIT A"/>
    <property type="match status" value="1"/>
</dbReference>
<dbReference type="GO" id="GO:0015948">
    <property type="term" value="P:methanogenesis"/>
    <property type="evidence" value="ECO:0007669"/>
    <property type="project" value="UniProtKB-KW"/>
</dbReference>
<comment type="caution">
    <text evidence="11">The sequence shown here is derived from an EMBL/GenBank/DDBJ whole genome shotgun (WGS) entry which is preliminary data.</text>
</comment>
<dbReference type="Pfam" id="PF07992">
    <property type="entry name" value="Pyr_redox_2"/>
    <property type="match status" value="1"/>
</dbReference>
<comment type="similarity">
    <text evidence="2">Belongs to the HdrA family.</text>
</comment>
<evidence type="ECO:0000256" key="3">
    <source>
        <dbReference type="ARBA" id="ARBA00022485"/>
    </source>
</evidence>
<reference evidence="11" key="1">
    <citation type="journal article" date="2020" name="mSystems">
        <title>Genome- and Community-Level Interaction Insights into Carbon Utilization and Element Cycling Functions of Hydrothermarchaeota in Hydrothermal Sediment.</title>
        <authorList>
            <person name="Zhou Z."/>
            <person name="Liu Y."/>
            <person name="Xu W."/>
            <person name="Pan J."/>
            <person name="Luo Z.H."/>
            <person name="Li M."/>
        </authorList>
    </citation>
    <scope>NUCLEOTIDE SEQUENCE [LARGE SCALE GENOMIC DNA]</scope>
    <source>
        <strain evidence="11">SpSt-697</strain>
    </source>
</reference>
<keyword evidence="9" id="KW-0411">Iron-sulfur</keyword>
<feature type="domain" description="4Fe-4S ferredoxin-type" evidence="10">
    <location>
        <begin position="606"/>
        <end position="635"/>
    </location>
</feature>
<dbReference type="GO" id="GO:0051539">
    <property type="term" value="F:4 iron, 4 sulfur cluster binding"/>
    <property type="evidence" value="ECO:0007669"/>
    <property type="project" value="UniProtKB-KW"/>
</dbReference>
<name>A0A7V4E371_UNCW3</name>
<feature type="domain" description="4Fe-4S ferredoxin-type" evidence="10">
    <location>
        <begin position="575"/>
        <end position="604"/>
    </location>
</feature>
<dbReference type="Pfam" id="PF00037">
    <property type="entry name" value="Fer4"/>
    <property type="match status" value="1"/>
</dbReference>
<evidence type="ECO:0000256" key="8">
    <source>
        <dbReference type="ARBA" id="ARBA00023004"/>
    </source>
</evidence>
<evidence type="ECO:0000256" key="2">
    <source>
        <dbReference type="ARBA" id="ARBA00006561"/>
    </source>
</evidence>
<dbReference type="EMBL" id="DTDR01000109">
    <property type="protein sequence ID" value="HGK63779.1"/>
    <property type="molecule type" value="Genomic_DNA"/>
</dbReference>
<proteinExistence type="inferred from homology"/>
<keyword evidence="5" id="KW-0274">FAD</keyword>
<keyword evidence="5" id="KW-0285">Flavoprotein</keyword>
<evidence type="ECO:0000256" key="6">
    <source>
        <dbReference type="ARBA" id="ARBA00022994"/>
    </source>
</evidence>
<organism evidence="11">
    <name type="scientific">candidate division WOR-3 bacterium</name>
    <dbReference type="NCBI Taxonomy" id="2052148"/>
    <lineage>
        <taxon>Bacteria</taxon>
        <taxon>Bacteria division WOR-3</taxon>
    </lineage>
</organism>